<reference evidence="8" key="1">
    <citation type="journal article" date="2018" name="Nat. Microbiol.">
        <title>Leveraging single-cell genomics to expand the fungal tree of life.</title>
        <authorList>
            <person name="Ahrendt S.R."/>
            <person name="Quandt C.A."/>
            <person name="Ciobanu D."/>
            <person name="Clum A."/>
            <person name="Salamov A."/>
            <person name="Andreopoulos B."/>
            <person name="Cheng J.F."/>
            <person name="Woyke T."/>
            <person name="Pelin A."/>
            <person name="Henrissat B."/>
            <person name="Reynolds N.K."/>
            <person name="Benny G.L."/>
            <person name="Smith M.E."/>
            <person name="James T.Y."/>
            <person name="Grigoriev I.V."/>
        </authorList>
    </citation>
    <scope>NUCLEOTIDE SEQUENCE [LARGE SCALE GENOMIC DNA]</scope>
    <source>
        <strain evidence="8">ATCC 52028</strain>
    </source>
</reference>
<feature type="domain" description="DNA-directed RNA polymerase RBP11-like dimerisation" evidence="6">
    <location>
        <begin position="33"/>
        <end position="104"/>
    </location>
</feature>
<evidence type="ECO:0000259" key="6">
    <source>
        <dbReference type="Pfam" id="PF13656"/>
    </source>
</evidence>
<evidence type="ECO:0000313" key="8">
    <source>
        <dbReference type="Proteomes" id="UP000274922"/>
    </source>
</evidence>
<dbReference type="InterPro" id="IPR037685">
    <property type="entry name" value="RBP11"/>
</dbReference>
<keyword evidence="8" id="KW-1185">Reference proteome</keyword>
<organism evidence="7 8">
    <name type="scientific">Caulochytrium protostelioides</name>
    <dbReference type="NCBI Taxonomy" id="1555241"/>
    <lineage>
        <taxon>Eukaryota</taxon>
        <taxon>Fungi</taxon>
        <taxon>Fungi incertae sedis</taxon>
        <taxon>Chytridiomycota</taxon>
        <taxon>Chytridiomycota incertae sedis</taxon>
        <taxon>Chytridiomycetes</taxon>
        <taxon>Caulochytriales</taxon>
        <taxon>Caulochytriaceae</taxon>
        <taxon>Caulochytrium</taxon>
    </lineage>
</organism>
<dbReference type="STRING" id="1555241.A0A4P9X0H3"/>
<dbReference type="PANTHER" id="PTHR13946">
    <property type="entry name" value="DNA-DIRECTED RNA POLYMERASE I,II,III"/>
    <property type="match status" value="1"/>
</dbReference>
<dbReference type="InterPro" id="IPR022905">
    <property type="entry name" value="Rpo11-like"/>
</dbReference>
<dbReference type="GO" id="GO:0003899">
    <property type="term" value="F:DNA-directed RNA polymerase activity"/>
    <property type="evidence" value="ECO:0007669"/>
    <property type="project" value="InterPro"/>
</dbReference>
<name>A0A4P9X0H3_9FUNG</name>
<accession>A0A4P9X0H3</accession>
<dbReference type="SUPFAM" id="SSF55257">
    <property type="entry name" value="RBP11-like subunits of RNA polymerase"/>
    <property type="match status" value="1"/>
</dbReference>
<dbReference type="GO" id="GO:0046983">
    <property type="term" value="F:protein dimerization activity"/>
    <property type="evidence" value="ECO:0007669"/>
    <property type="project" value="InterPro"/>
</dbReference>
<evidence type="ECO:0000256" key="2">
    <source>
        <dbReference type="ARBA" id="ARBA00022478"/>
    </source>
</evidence>
<dbReference type="EMBL" id="ML014295">
    <property type="protein sequence ID" value="RKO99334.1"/>
    <property type="molecule type" value="Genomic_DNA"/>
</dbReference>
<gene>
    <name evidence="7" type="ORF">CXG81DRAFT_14653</name>
</gene>
<proteinExistence type="inferred from homology"/>
<dbReference type="CDD" id="cd06926">
    <property type="entry name" value="RNAP_II_RPB11"/>
    <property type="match status" value="1"/>
</dbReference>
<dbReference type="InterPro" id="IPR008193">
    <property type="entry name" value="RNA_pol_Rpb11_13-16kDa_CS"/>
</dbReference>
<keyword evidence="4" id="KW-0539">Nucleus</keyword>
<sequence length="129" mass="14842">MSNVNAPPSWELFHIPDGMKKISMVKDTKIPNAATFTFLKEDHTLANILRMALLRDPKVLFAGYKVPHPLEHDFVLKIQTTLDTTPIEVLRNATRALLQEIMDIKLKFENEILMYGSRQLYRTSVDIAF</sequence>
<evidence type="ECO:0000256" key="4">
    <source>
        <dbReference type="ARBA" id="ARBA00023242"/>
    </source>
</evidence>
<evidence type="ECO:0000313" key="7">
    <source>
        <dbReference type="EMBL" id="RKO99334.1"/>
    </source>
</evidence>
<dbReference type="InterPro" id="IPR036603">
    <property type="entry name" value="RBP11-like"/>
</dbReference>
<dbReference type="Pfam" id="PF13656">
    <property type="entry name" value="RNA_pol_L_2"/>
    <property type="match status" value="1"/>
</dbReference>
<dbReference type="PANTHER" id="PTHR13946:SF16">
    <property type="entry name" value="DNA-DIRECTED RNA POLYMERASE II SUBUNIT RPB11"/>
    <property type="match status" value="1"/>
</dbReference>
<dbReference type="InterPro" id="IPR009025">
    <property type="entry name" value="RBP11-like_dimer"/>
</dbReference>
<dbReference type="HAMAP" id="MF_00261">
    <property type="entry name" value="RNApol_arch_Rpo11"/>
    <property type="match status" value="1"/>
</dbReference>
<dbReference type="GO" id="GO:0005665">
    <property type="term" value="C:RNA polymerase II, core complex"/>
    <property type="evidence" value="ECO:0007669"/>
    <property type="project" value="InterPro"/>
</dbReference>
<protein>
    <recommendedName>
        <fullName evidence="6">DNA-directed RNA polymerase RBP11-like dimerisation domain-containing protein</fullName>
    </recommendedName>
</protein>
<dbReference type="GO" id="GO:0003677">
    <property type="term" value="F:DNA binding"/>
    <property type="evidence" value="ECO:0007669"/>
    <property type="project" value="InterPro"/>
</dbReference>
<dbReference type="Proteomes" id="UP000274922">
    <property type="component" value="Unassembled WGS sequence"/>
</dbReference>
<dbReference type="Gene3D" id="3.30.1360.10">
    <property type="entry name" value="RNA polymerase, RBP11-like subunit"/>
    <property type="match status" value="1"/>
</dbReference>
<evidence type="ECO:0000256" key="5">
    <source>
        <dbReference type="ARBA" id="ARBA00025751"/>
    </source>
</evidence>
<comment type="subcellular location">
    <subcellularLocation>
        <location evidence="1">Nucleus</location>
    </subcellularLocation>
</comment>
<keyword evidence="2" id="KW-0240">DNA-directed RNA polymerase</keyword>
<dbReference type="OrthoDB" id="10248581at2759"/>
<dbReference type="PROSITE" id="PS01154">
    <property type="entry name" value="RNA_POL_L_13KD"/>
    <property type="match status" value="1"/>
</dbReference>
<evidence type="ECO:0000256" key="3">
    <source>
        <dbReference type="ARBA" id="ARBA00023163"/>
    </source>
</evidence>
<keyword evidence="3" id="KW-0804">Transcription</keyword>
<dbReference type="GO" id="GO:0006366">
    <property type="term" value="P:transcription by RNA polymerase II"/>
    <property type="evidence" value="ECO:0007669"/>
    <property type="project" value="InterPro"/>
</dbReference>
<dbReference type="AlphaFoldDB" id="A0A4P9X0H3"/>
<evidence type="ECO:0000256" key="1">
    <source>
        <dbReference type="ARBA" id="ARBA00004123"/>
    </source>
</evidence>
<comment type="similarity">
    <text evidence="5">Belongs to the archaeal Rpo11/eukaryotic RPB11/RPC19 RNA polymerase subunit family.</text>
</comment>